<dbReference type="InterPro" id="IPR051454">
    <property type="entry name" value="RNA/ubiquinone_mod_enzymes"/>
</dbReference>
<dbReference type="PANTHER" id="PTHR30217">
    <property type="entry name" value="PEPTIDASE U32 FAMILY"/>
    <property type="match status" value="1"/>
</dbReference>
<protein>
    <submittedName>
        <fullName evidence="2">U32 family peptidase</fullName>
    </submittedName>
</protein>
<comment type="caution">
    <text evidence="2">The sequence shown here is derived from an EMBL/GenBank/DDBJ whole genome shotgun (WGS) entry which is preliminary data.</text>
</comment>
<organism evidence="2 3">
    <name type="scientific">Candidatus Faecalibacterium gallistercoris</name>
    <dbReference type="NCBI Taxonomy" id="2838579"/>
    <lineage>
        <taxon>Bacteria</taxon>
        <taxon>Bacillati</taxon>
        <taxon>Bacillota</taxon>
        <taxon>Clostridia</taxon>
        <taxon>Eubacteriales</taxon>
        <taxon>Oscillospiraceae</taxon>
        <taxon>Faecalibacterium</taxon>
    </lineage>
</organism>
<evidence type="ECO:0000313" key="3">
    <source>
        <dbReference type="Proteomes" id="UP000824065"/>
    </source>
</evidence>
<dbReference type="PANTHER" id="PTHR30217:SF10">
    <property type="entry name" value="23S RRNA 5-HYDROXYCYTIDINE C2501 SYNTHASE"/>
    <property type="match status" value="1"/>
</dbReference>
<reference evidence="2" key="2">
    <citation type="submission" date="2021-04" db="EMBL/GenBank/DDBJ databases">
        <authorList>
            <person name="Gilroy R."/>
        </authorList>
    </citation>
    <scope>NUCLEOTIDE SEQUENCE</scope>
    <source>
        <strain evidence="2">ChiBcec16-3735</strain>
    </source>
</reference>
<dbReference type="InterPro" id="IPR001539">
    <property type="entry name" value="Peptidase_U32"/>
</dbReference>
<proteinExistence type="predicted"/>
<dbReference type="EMBL" id="DXBJ01000021">
    <property type="protein sequence ID" value="HIZ57562.1"/>
    <property type="molecule type" value="Genomic_DNA"/>
</dbReference>
<evidence type="ECO:0000259" key="1">
    <source>
        <dbReference type="Pfam" id="PF12392"/>
    </source>
</evidence>
<dbReference type="PROSITE" id="PS01276">
    <property type="entry name" value="PEPTIDASE_U32"/>
    <property type="match status" value="1"/>
</dbReference>
<dbReference type="InterPro" id="IPR020988">
    <property type="entry name" value="Pept_U32_collagenase"/>
</dbReference>
<evidence type="ECO:0000313" key="2">
    <source>
        <dbReference type="EMBL" id="HIZ57562.1"/>
    </source>
</evidence>
<gene>
    <name evidence="2" type="ORF">H9725_03115</name>
</gene>
<feature type="domain" description="Peptidase U32 collagenase" evidence="1">
    <location>
        <begin position="312"/>
        <end position="415"/>
    </location>
</feature>
<dbReference type="AlphaFoldDB" id="A0A9D2FFG7"/>
<dbReference type="Pfam" id="PF01136">
    <property type="entry name" value="Peptidase_U32"/>
    <property type="match status" value="1"/>
</dbReference>
<reference evidence="2" key="1">
    <citation type="journal article" date="2021" name="PeerJ">
        <title>Extensive microbial diversity within the chicken gut microbiome revealed by metagenomics and culture.</title>
        <authorList>
            <person name="Gilroy R."/>
            <person name="Ravi A."/>
            <person name="Getino M."/>
            <person name="Pursley I."/>
            <person name="Horton D.L."/>
            <person name="Alikhan N.F."/>
            <person name="Baker D."/>
            <person name="Gharbi K."/>
            <person name="Hall N."/>
            <person name="Watson M."/>
            <person name="Adriaenssens E.M."/>
            <person name="Foster-Nyarko E."/>
            <person name="Jarju S."/>
            <person name="Secka A."/>
            <person name="Antonio M."/>
            <person name="Oren A."/>
            <person name="Chaudhuri R.R."/>
            <person name="La Ragione R."/>
            <person name="Hildebrand F."/>
            <person name="Pallen M.J."/>
        </authorList>
    </citation>
    <scope>NUCLEOTIDE SEQUENCE</scope>
    <source>
        <strain evidence="2">ChiBcec16-3735</strain>
    </source>
</reference>
<accession>A0A9D2FFG7</accession>
<name>A0A9D2FFG7_9FIRM</name>
<dbReference type="Pfam" id="PF12392">
    <property type="entry name" value="DUF3656"/>
    <property type="match status" value="1"/>
</dbReference>
<sequence>MTQIEILAPVGSEEMLRAAVYSGADAVYLGFAGFNARSGAGNFDAASLCGAVRFCHGRGVRVHVAMNTTVYAGELEALAAAVRAVAASGADAVICQDMATADLCRRIAPELPRHASTQMSVHTLEGALEMAELGFARVILARELSLAEIETIARGCGIETECFVHGALCMSMSGQCYMSAFLGGRSGNRGSCAGPCRLPFDAAPLPEGRPGKAHHLSLKDNSVIDQLDKLQAVGVASAKIEGRLRTPEYVAAAVDACLAGREGRAYDRAVLQNAFSRSGFTSGYLDGRIDGSMFGTRTEADAAETRRTLPALRELYRRERPRVPVDLKLEVEAEGEKLTAADREGNRAIVYGETAPQPALTDPAAALRRSLGKTGGTPFAPGEIEIDMKGGPWYLPGSAVNELRRQALEALLQKRETLRPWPVRPAELPPLARRSAPARPALWARFQRWEQAPEEALAGVEKLILPLAEADRVPQPWRSRTILELPRAMFGGMEADTIRRVEAARGQGFAGFEANNIAHLRIGRGLPLAGGIGLNLTNPLAAQVYAELGLSALLVLPEVQAGEMAFIAPVREGRPVPTGALIYGHMPLMLTRACPLHNLHDCAHCSREGELTDRKAKKFPVRCGGGVRTIYNPVPLYMGDKPGALPVDYGVAYFTLESREEAAAVLGRIARGEPFEGDFTRGLYYKGTL</sequence>
<dbReference type="Proteomes" id="UP000824065">
    <property type="component" value="Unassembled WGS sequence"/>
</dbReference>